<dbReference type="SUPFAM" id="SSF52402">
    <property type="entry name" value="Adenine nucleotide alpha hydrolases-like"/>
    <property type="match status" value="1"/>
</dbReference>
<dbReference type="EMBL" id="CP000393">
    <property type="protein sequence ID" value="ABG51151.1"/>
    <property type="molecule type" value="Genomic_DNA"/>
</dbReference>
<accession>Q114C3</accession>
<reference evidence="2" key="1">
    <citation type="submission" date="2006-06" db="EMBL/GenBank/DDBJ databases">
        <title>Complete sequence of Trichodesmium erythraeum IMS101.</title>
        <authorList>
            <consortium name="US DOE Joint Genome Institute"/>
            <person name="Copeland A."/>
            <person name="Lucas S."/>
            <person name="Lapidus A."/>
            <person name="Barry K."/>
            <person name="Detter J.C."/>
            <person name="Glavina del Rio T."/>
            <person name="Hammon N."/>
            <person name="Israni S."/>
            <person name="Dalin E."/>
            <person name="Tice H."/>
            <person name="Pitluck S."/>
            <person name="Kiss H."/>
            <person name="Munk A.C."/>
            <person name="Brettin T."/>
            <person name="Bruce D."/>
            <person name="Han C."/>
            <person name="Tapia R."/>
            <person name="Gilna P."/>
            <person name="Schmutz J."/>
            <person name="Larimer F."/>
            <person name="Land M."/>
            <person name="Hauser L."/>
            <person name="Kyrpides N."/>
            <person name="Kim E."/>
            <person name="Richardson P."/>
        </authorList>
    </citation>
    <scope>NUCLEOTIDE SEQUENCE [LARGE SCALE GENOMIC DNA]</scope>
    <source>
        <strain evidence="2">IMS101</strain>
    </source>
</reference>
<feature type="domain" description="UspA" evidence="1">
    <location>
        <begin position="1"/>
        <end position="47"/>
    </location>
</feature>
<dbReference type="OrthoDB" id="516822at2"/>
<dbReference type="Pfam" id="PF00582">
    <property type="entry name" value="Usp"/>
    <property type="match status" value="1"/>
</dbReference>
<protein>
    <recommendedName>
        <fullName evidence="1">UspA domain-containing protein</fullName>
    </recommendedName>
</protein>
<dbReference type="HOGENOM" id="CLU_2792825_0_0_3"/>
<gene>
    <name evidence="2" type="ordered locus">Tery_1896</name>
</gene>
<dbReference type="InterPro" id="IPR014729">
    <property type="entry name" value="Rossmann-like_a/b/a_fold"/>
</dbReference>
<evidence type="ECO:0000313" key="2">
    <source>
        <dbReference type="EMBL" id="ABG51151.1"/>
    </source>
</evidence>
<dbReference type="Gene3D" id="3.40.50.620">
    <property type="entry name" value="HUPs"/>
    <property type="match status" value="1"/>
</dbReference>
<dbReference type="InterPro" id="IPR006016">
    <property type="entry name" value="UspA"/>
</dbReference>
<evidence type="ECO:0000259" key="1">
    <source>
        <dbReference type="Pfam" id="PF00582"/>
    </source>
</evidence>
<dbReference type="RefSeq" id="WP_011611524.1">
    <property type="nucleotide sequence ID" value="NC_008312.1"/>
</dbReference>
<sequence length="68" mass="7739">MYKNILVAIDTSVIGDRMFNIALQLAKLGHSSLLLVHILSEVAQESPLRFWPMNIGYDPQIMKADHHH</sequence>
<proteinExistence type="predicted"/>
<name>Q114C3_TRIEI</name>
<dbReference type="AlphaFoldDB" id="Q114C3"/>
<dbReference type="KEGG" id="ter:Tery_1896"/>
<organism evidence="2">
    <name type="scientific">Trichodesmium erythraeum (strain IMS101)</name>
    <dbReference type="NCBI Taxonomy" id="203124"/>
    <lineage>
        <taxon>Bacteria</taxon>
        <taxon>Bacillati</taxon>
        <taxon>Cyanobacteriota</taxon>
        <taxon>Cyanophyceae</taxon>
        <taxon>Oscillatoriophycideae</taxon>
        <taxon>Oscillatoriales</taxon>
        <taxon>Microcoleaceae</taxon>
        <taxon>Trichodesmium</taxon>
    </lineage>
</organism>